<reference evidence="8 9" key="1">
    <citation type="submission" date="2022-03" db="EMBL/GenBank/DDBJ databases">
        <title>Agromyces sp. isolated from the gut of P. brevitarsis seulensis larvae.</title>
        <authorList>
            <person name="Won M."/>
            <person name="Kwon S.-W."/>
        </authorList>
    </citation>
    <scope>NUCLEOTIDE SEQUENCE [LARGE SCALE GENOMIC DNA]</scope>
    <source>
        <strain evidence="8 9">KACC 16215</strain>
    </source>
</reference>
<evidence type="ECO:0000259" key="7">
    <source>
        <dbReference type="Pfam" id="PF07195"/>
    </source>
</evidence>
<keyword evidence="4 5" id="KW-0975">Bacterial flagellum</keyword>
<dbReference type="RefSeq" id="WP_243570170.1">
    <property type="nucleotide sequence ID" value="NZ_BAAARD010000002.1"/>
</dbReference>
<comment type="subunit">
    <text evidence="2 5">Homopentamer.</text>
</comment>
<dbReference type="InterPro" id="IPR040026">
    <property type="entry name" value="FliD"/>
</dbReference>
<accession>A0ABY4AZZ8</accession>
<dbReference type="PANTHER" id="PTHR30288:SF0">
    <property type="entry name" value="FLAGELLAR HOOK-ASSOCIATED PROTEIN 2"/>
    <property type="match status" value="1"/>
</dbReference>
<keyword evidence="8" id="KW-0282">Flagellum</keyword>
<sequence length="464" mass="48328">MGIALDGLVSGLNTTELIAKLMAAEAAPRTLLVQSKAKASSVVTDLLSLNARLASLMELAQAAAKPEALSKFTTSATDPSVSVATRPGASVGGIDLTVTRVASAHVMVSAAMPSLPGVPPVLTIVRPDGTRTQIVASSNSMEDVARAVNNAELGIRATRIQAGTDGGGAALSRLQLASTETGAAASFRVFIGSEADVDAGTAPELTDQPGAALLRQGVDAQVTLFAGTAAEQQLTSASNTFTDLLPGVDVTVSKVTSSPVSIAVDPNTKESATAAQAFLDKVKDLLAFIDAKSATSKSTDASGNPITVVGSFTSDSNIRTLRQALVSAIQGPIAGNSISPFGISVSKDGELEFDAEKFQKALETNPDAVRSAFTTVATRLEEVTDRYSDRFDGLLTKQIQGRQTTIADLDKQIDSWTRRLEQREATLKRTYTALEVALSSMNKQSDYLASQLANLPSWSPNSNK</sequence>
<evidence type="ECO:0000256" key="2">
    <source>
        <dbReference type="ARBA" id="ARBA00011255"/>
    </source>
</evidence>
<comment type="subcellular location">
    <subcellularLocation>
        <location evidence="5">Secreted</location>
    </subcellularLocation>
    <subcellularLocation>
        <location evidence="5">Bacterial flagellum</location>
    </subcellularLocation>
</comment>
<evidence type="ECO:0000256" key="4">
    <source>
        <dbReference type="ARBA" id="ARBA00023143"/>
    </source>
</evidence>
<evidence type="ECO:0000313" key="8">
    <source>
        <dbReference type="EMBL" id="UOE27336.1"/>
    </source>
</evidence>
<evidence type="ECO:0000313" key="9">
    <source>
        <dbReference type="Proteomes" id="UP000831304"/>
    </source>
</evidence>
<dbReference type="EMBL" id="CP094533">
    <property type="protein sequence ID" value="UOE27336.1"/>
    <property type="molecule type" value="Genomic_DNA"/>
</dbReference>
<dbReference type="Pfam" id="PF02465">
    <property type="entry name" value="FliD_N"/>
    <property type="match status" value="1"/>
</dbReference>
<dbReference type="PANTHER" id="PTHR30288">
    <property type="entry name" value="FLAGELLAR CAP/ASSEMBLY PROTEIN FLID"/>
    <property type="match status" value="1"/>
</dbReference>
<feature type="domain" description="Flagellar hook-associated protein 2 C-terminal" evidence="7">
    <location>
        <begin position="232"/>
        <end position="443"/>
    </location>
</feature>
<protein>
    <recommendedName>
        <fullName evidence="5">Flagellar hook-associated protein 2</fullName>
        <shortName evidence="5">HAP2</shortName>
    </recommendedName>
    <alternativeName>
        <fullName evidence="5">Flagellar cap protein</fullName>
    </alternativeName>
</protein>
<dbReference type="Proteomes" id="UP000831304">
    <property type="component" value="Chromosome"/>
</dbReference>
<evidence type="ECO:0000259" key="6">
    <source>
        <dbReference type="Pfam" id="PF02465"/>
    </source>
</evidence>
<organism evidence="8 9">
    <name type="scientific">Agromyces soli</name>
    <dbReference type="NCBI Taxonomy" id="659012"/>
    <lineage>
        <taxon>Bacteria</taxon>
        <taxon>Bacillati</taxon>
        <taxon>Actinomycetota</taxon>
        <taxon>Actinomycetes</taxon>
        <taxon>Micrococcales</taxon>
        <taxon>Microbacteriaceae</taxon>
        <taxon>Agromyces</taxon>
    </lineage>
</organism>
<feature type="domain" description="Flagellar hook-associated protein 2 N-terminal" evidence="6">
    <location>
        <begin position="10"/>
        <end position="105"/>
    </location>
</feature>
<comment type="similarity">
    <text evidence="1 5">Belongs to the FliD family.</text>
</comment>
<gene>
    <name evidence="8" type="primary">fliD</name>
    <name evidence="8" type="ORF">MTP13_06020</name>
</gene>
<keyword evidence="5" id="KW-0964">Secreted</keyword>
<evidence type="ECO:0000256" key="5">
    <source>
        <dbReference type="RuleBase" id="RU362066"/>
    </source>
</evidence>
<dbReference type="InterPro" id="IPR003481">
    <property type="entry name" value="FliD_N"/>
</dbReference>
<proteinExistence type="inferred from homology"/>
<evidence type="ECO:0000256" key="1">
    <source>
        <dbReference type="ARBA" id="ARBA00009764"/>
    </source>
</evidence>
<dbReference type="InterPro" id="IPR010809">
    <property type="entry name" value="FliD_C"/>
</dbReference>
<keyword evidence="8" id="KW-0969">Cilium</keyword>
<dbReference type="Pfam" id="PF07195">
    <property type="entry name" value="FliD_C"/>
    <property type="match status" value="1"/>
</dbReference>
<keyword evidence="8" id="KW-0966">Cell projection</keyword>
<evidence type="ECO:0000256" key="3">
    <source>
        <dbReference type="ARBA" id="ARBA00023054"/>
    </source>
</evidence>
<comment type="function">
    <text evidence="5">Required for morphogenesis and for the elongation of the flagellar filament by facilitating polymerization of the flagellin monomers at the tip of growing filament. Forms a capping structure, which prevents flagellin subunits (transported through the central channel of the flagellum) from leaking out without polymerization at the distal end.</text>
</comment>
<keyword evidence="3" id="KW-0175">Coiled coil</keyword>
<name>A0ABY4AZZ8_9MICO</name>
<keyword evidence="9" id="KW-1185">Reference proteome</keyword>